<dbReference type="Gene3D" id="6.10.110.10">
    <property type="match status" value="1"/>
</dbReference>
<evidence type="ECO:0000256" key="2">
    <source>
        <dbReference type="ARBA" id="ARBA00007262"/>
    </source>
</evidence>
<evidence type="ECO:0000256" key="6">
    <source>
        <dbReference type="SAM" id="Phobius"/>
    </source>
</evidence>
<feature type="transmembrane region" description="Helical" evidence="6">
    <location>
        <begin position="70"/>
        <end position="94"/>
    </location>
</feature>
<evidence type="ECO:0000256" key="5">
    <source>
        <dbReference type="ARBA" id="ARBA00023136"/>
    </source>
</evidence>
<proteinExistence type="inferred from homology"/>
<dbReference type="InterPro" id="IPR038213">
    <property type="entry name" value="IFI6/IFI27-like_sf"/>
</dbReference>
<dbReference type="PANTHER" id="PTHR16932">
    <property type="entry name" value="INTERFERON ALPHA-INDUCIBLE PROTEIN 27"/>
    <property type="match status" value="1"/>
</dbReference>
<sequence>MPLPRLFQQGSNNTSLRNIRDAFGKVISERYQLAGQASAWLIRNGLRTLEWFKKHRVLDWLKRPRVRKMILAQAISFASVVVLLSGVGFSGVGIGGGTLAAAFQSWAYGGFTPAGSLFATLQSMGMIGTLTPVIIGIAIASAVLVAVLMWAMGGGREVVGGKDVGRNDE</sequence>
<reference evidence="7 8" key="1">
    <citation type="submission" date="2024-09" db="EMBL/GenBank/DDBJ databases">
        <title>Rethinking Asexuality: The Enigmatic Case of Functional Sexual Genes in Lepraria (Stereocaulaceae).</title>
        <authorList>
            <person name="Doellman M."/>
            <person name="Sun Y."/>
            <person name="Barcenas-Pena A."/>
            <person name="Lumbsch H.T."/>
            <person name="Grewe F."/>
        </authorList>
    </citation>
    <scope>NUCLEOTIDE SEQUENCE [LARGE SCALE GENOMIC DNA]</scope>
    <source>
        <strain evidence="7 8">Grewe 0041</strain>
    </source>
</reference>
<dbReference type="InterPro" id="IPR009311">
    <property type="entry name" value="IFI6/IFI27-like"/>
</dbReference>
<keyword evidence="3 6" id="KW-0812">Transmembrane</keyword>
<evidence type="ECO:0000313" key="8">
    <source>
        <dbReference type="Proteomes" id="UP001590951"/>
    </source>
</evidence>
<evidence type="ECO:0000256" key="3">
    <source>
        <dbReference type="ARBA" id="ARBA00022692"/>
    </source>
</evidence>
<comment type="similarity">
    <text evidence="2">Belongs to the IFI6/IFI27 family.</text>
</comment>
<evidence type="ECO:0000256" key="1">
    <source>
        <dbReference type="ARBA" id="ARBA00004141"/>
    </source>
</evidence>
<dbReference type="PANTHER" id="PTHR16932:SF18">
    <property type="entry name" value="INTERFERON, ALPHA-INDUCIBLE PROTEIN 27-LIKE 2"/>
    <property type="match status" value="1"/>
</dbReference>
<gene>
    <name evidence="7" type="ORF">ABVK25_004545</name>
</gene>
<accession>A0ABR4BBG6</accession>
<dbReference type="Proteomes" id="UP001590951">
    <property type="component" value="Unassembled WGS sequence"/>
</dbReference>
<comment type="subcellular location">
    <subcellularLocation>
        <location evidence="1">Membrane</location>
        <topology evidence="1">Multi-pass membrane protein</topology>
    </subcellularLocation>
</comment>
<feature type="transmembrane region" description="Helical" evidence="6">
    <location>
        <begin position="133"/>
        <end position="152"/>
    </location>
</feature>
<evidence type="ECO:0000313" key="7">
    <source>
        <dbReference type="EMBL" id="KAL2055207.1"/>
    </source>
</evidence>
<dbReference type="EMBL" id="JBHFEH010000012">
    <property type="protein sequence ID" value="KAL2055207.1"/>
    <property type="molecule type" value="Genomic_DNA"/>
</dbReference>
<organism evidence="7 8">
    <name type="scientific">Lepraria finkii</name>
    <dbReference type="NCBI Taxonomy" id="1340010"/>
    <lineage>
        <taxon>Eukaryota</taxon>
        <taxon>Fungi</taxon>
        <taxon>Dikarya</taxon>
        <taxon>Ascomycota</taxon>
        <taxon>Pezizomycotina</taxon>
        <taxon>Lecanoromycetes</taxon>
        <taxon>OSLEUM clade</taxon>
        <taxon>Lecanoromycetidae</taxon>
        <taxon>Lecanorales</taxon>
        <taxon>Lecanorineae</taxon>
        <taxon>Stereocaulaceae</taxon>
        <taxon>Lepraria</taxon>
    </lineage>
</organism>
<name>A0ABR4BBG6_9LECA</name>
<keyword evidence="4 6" id="KW-1133">Transmembrane helix</keyword>
<keyword evidence="5 6" id="KW-0472">Membrane</keyword>
<comment type="caution">
    <text evidence="7">The sequence shown here is derived from an EMBL/GenBank/DDBJ whole genome shotgun (WGS) entry which is preliminary data.</text>
</comment>
<protein>
    <submittedName>
        <fullName evidence="7">Uncharacterized protein</fullName>
    </submittedName>
</protein>
<evidence type="ECO:0000256" key="4">
    <source>
        <dbReference type="ARBA" id="ARBA00022989"/>
    </source>
</evidence>
<keyword evidence="8" id="KW-1185">Reference proteome</keyword>
<dbReference type="Pfam" id="PF06140">
    <property type="entry name" value="Ifi-6-16"/>
    <property type="match status" value="1"/>
</dbReference>